<dbReference type="InterPro" id="IPR000515">
    <property type="entry name" value="MetI-like"/>
</dbReference>
<evidence type="ECO:0000256" key="3">
    <source>
        <dbReference type="ARBA" id="ARBA00022989"/>
    </source>
</evidence>
<accession>A0A133UM33</accession>
<evidence type="ECO:0000256" key="2">
    <source>
        <dbReference type="ARBA" id="ARBA00022692"/>
    </source>
</evidence>
<evidence type="ECO:0000313" key="7">
    <source>
        <dbReference type="EMBL" id="KXA95298.1"/>
    </source>
</evidence>
<dbReference type="PROSITE" id="PS50928">
    <property type="entry name" value="ABC_TM1"/>
    <property type="match status" value="1"/>
</dbReference>
<sequence>MYLTAAVLVIFFVFIIPRLMPSNPIQILMAQSLSGGGGNAAAMRDMLMERYALNAPLLTQLEKYLTGLINLDLGQSIAFWPQSVVSLILEKLPWTLLLVIIGLITSYYGGAYLGSLVSYSDNKILSYFYNGLVTVSRTPVFWFGMLLLYLFAYKFEIFPSSGAYSADLPLFSINGIISLLHHLILPLLSITIVVLGYFAFSMRSMMTYEVETDYVKYSRGLGFSNGKLRSYSKDNAIIPLFSQLPIQFNALVGYTIVAEIAFNYPGLGFLMLRAINNQDYPLIQGTVLFLAFVVLIGNFLIDLAYSWVDPRIRKGYSEG</sequence>
<evidence type="ECO:0000256" key="5">
    <source>
        <dbReference type="RuleBase" id="RU363032"/>
    </source>
</evidence>
<dbReference type="EMBL" id="LHXO01000019">
    <property type="protein sequence ID" value="KXA95298.1"/>
    <property type="molecule type" value="Genomic_DNA"/>
</dbReference>
<evidence type="ECO:0000256" key="4">
    <source>
        <dbReference type="ARBA" id="ARBA00023136"/>
    </source>
</evidence>
<feature type="transmembrane region" description="Helical" evidence="5">
    <location>
        <begin position="94"/>
        <end position="115"/>
    </location>
</feature>
<name>A0A133UM33_9EURY</name>
<dbReference type="SUPFAM" id="SSF161098">
    <property type="entry name" value="MetI-like"/>
    <property type="match status" value="1"/>
</dbReference>
<protein>
    <recommendedName>
        <fullName evidence="6">ABC transmembrane type-1 domain-containing protein</fullName>
    </recommendedName>
</protein>
<organism evidence="7 8">
    <name type="scientific">candidate division MSBL1 archaeon SCGC-AAA259E19</name>
    <dbReference type="NCBI Taxonomy" id="1698264"/>
    <lineage>
        <taxon>Archaea</taxon>
        <taxon>Methanobacteriati</taxon>
        <taxon>Methanobacteriota</taxon>
        <taxon>candidate division MSBL1</taxon>
    </lineage>
</organism>
<comment type="subcellular location">
    <subcellularLocation>
        <location evidence="5">Cell membrane</location>
        <topology evidence="5">Multi-pass membrane protein</topology>
    </subcellularLocation>
    <subcellularLocation>
        <location evidence="1">Membrane</location>
        <topology evidence="1">Multi-pass membrane protein</topology>
    </subcellularLocation>
</comment>
<comment type="similarity">
    <text evidence="5">Belongs to the binding-protein-dependent transport system permease family.</text>
</comment>
<dbReference type="PANTHER" id="PTHR43376">
    <property type="entry name" value="OLIGOPEPTIDE TRANSPORT SYSTEM PERMEASE PROTEIN"/>
    <property type="match status" value="1"/>
</dbReference>
<keyword evidence="8" id="KW-1185">Reference proteome</keyword>
<dbReference type="GO" id="GO:0055085">
    <property type="term" value="P:transmembrane transport"/>
    <property type="evidence" value="ECO:0007669"/>
    <property type="project" value="InterPro"/>
</dbReference>
<evidence type="ECO:0000259" key="6">
    <source>
        <dbReference type="PROSITE" id="PS50928"/>
    </source>
</evidence>
<feature type="transmembrane region" description="Helical" evidence="5">
    <location>
        <begin position="282"/>
        <end position="305"/>
    </location>
</feature>
<keyword evidence="3 5" id="KW-1133">Transmembrane helix</keyword>
<dbReference type="PANTHER" id="PTHR43376:SF1">
    <property type="entry name" value="OLIGOPEPTIDE TRANSPORT SYSTEM PERMEASE PROTEIN"/>
    <property type="match status" value="1"/>
</dbReference>
<dbReference type="GO" id="GO:0005886">
    <property type="term" value="C:plasma membrane"/>
    <property type="evidence" value="ECO:0007669"/>
    <property type="project" value="UniProtKB-SubCell"/>
</dbReference>
<dbReference type="AlphaFoldDB" id="A0A133UM33"/>
<dbReference type="Gene3D" id="1.10.3720.10">
    <property type="entry name" value="MetI-like"/>
    <property type="match status" value="1"/>
</dbReference>
<feature type="transmembrane region" description="Helical" evidence="5">
    <location>
        <begin position="171"/>
        <end position="200"/>
    </location>
</feature>
<reference evidence="7 8" key="1">
    <citation type="journal article" date="2016" name="Sci. Rep.">
        <title>Metabolic traits of an uncultured archaeal lineage -MSBL1- from brine pools of the Red Sea.</title>
        <authorList>
            <person name="Mwirichia R."/>
            <person name="Alam I."/>
            <person name="Rashid M."/>
            <person name="Vinu M."/>
            <person name="Ba-Alawi W."/>
            <person name="Anthony Kamau A."/>
            <person name="Kamanda Ngugi D."/>
            <person name="Goker M."/>
            <person name="Klenk H.P."/>
            <person name="Bajic V."/>
            <person name="Stingl U."/>
        </authorList>
    </citation>
    <scope>NUCLEOTIDE SEQUENCE [LARGE SCALE GENOMIC DNA]</scope>
    <source>
        <strain evidence="7">SCGC-AAA259E19</strain>
    </source>
</reference>
<comment type="caution">
    <text evidence="7">The sequence shown here is derived from an EMBL/GenBank/DDBJ whole genome shotgun (WGS) entry which is preliminary data.</text>
</comment>
<feature type="transmembrane region" description="Helical" evidence="5">
    <location>
        <begin position="127"/>
        <end position="151"/>
    </location>
</feature>
<proteinExistence type="inferred from homology"/>
<dbReference type="Pfam" id="PF00528">
    <property type="entry name" value="BPD_transp_1"/>
    <property type="match status" value="1"/>
</dbReference>
<evidence type="ECO:0000256" key="1">
    <source>
        <dbReference type="ARBA" id="ARBA00004141"/>
    </source>
</evidence>
<feature type="domain" description="ABC transmembrane type-1" evidence="6">
    <location>
        <begin position="92"/>
        <end position="301"/>
    </location>
</feature>
<dbReference type="InterPro" id="IPR035906">
    <property type="entry name" value="MetI-like_sf"/>
</dbReference>
<feature type="transmembrane region" description="Helical" evidence="5">
    <location>
        <begin position="237"/>
        <end position="262"/>
    </location>
</feature>
<keyword evidence="2 5" id="KW-0812">Transmembrane</keyword>
<keyword evidence="5" id="KW-0813">Transport</keyword>
<dbReference type="Proteomes" id="UP000070284">
    <property type="component" value="Unassembled WGS sequence"/>
</dbReference>
<keyword evidence="4 5" id="KW-0472">Membrane</keyword>
<gene>
    <name evidence="7" type="ORF">AKJ65_02080</name>
</gene>
<evidence type="ECO:0000313" key="8">
    <source>
        <dbReference type="Proteomes" id="UP000070284"/>
    </source>
</evidence>